<reference evidence="4 5" key="1">
    <citation type="submission" date="2019-09" db="EMBL/GenBank/DDBJ databases">
        <authorList>
            <consortium name="DOE Joint Genome Institute"/>
            <person name="Mondo S.J."/>
            <person name="Navarro-Mendoza M.I."/>
            <person name="Perez-Arques C."/>
            <person name="Panchal S."/>
            <person name="Nicolas F.E."/>
            <person name="Ganguly P."/>
            <person name="Pangilinan J."/>
            <person name="Grigoriev I."/>
            <person name="Heitman J."/>
            <person name="Sanya K."/>
            <person name="Garre V."/>
        </authorList>
    </citation>
    <scope>NUCLEOTIDE SEQUENCE [LARGE SCALE GENOMIC DNA]</scope>
    <source>
        <strain evidence="4 5">MU402</strain>
    </source>
</reference>
<proteinExistence type="predicted"/>
<dbReference type="InterPro" id="IPR035979">
    <property type="entry name" value="RBD_domain_sf"/>
</dbReference>
<organism evidence="4 5">
    <name type="scientific">Mucor circinelloides f. lusitanicus</name>
    <name type="common">Mucor racemosus var. lusitanicus</name>
    <dbReference type="NCBI Taxonomy" id="29924"/>
    <lineage>
        <taxon>Eukaryota</taxon>
        <taxon>Fungi</taxon>
        <taxon>Fungi incertae sedis</taxon>
        <taxon>Mucoromycota</taxon>
        <taxon>Mucoromycotina</taxon>
        <taxon>Mucoromycetes</taxon>
        <taxon>Mucorales</taxon>
        <taxon>Mucorineae</taxon>
        <taxon>Mucoraceae</taxon>
        <taxon>Mucor</taxon>
    </lineage>
</organism>
<keyword evidence="1" id="KW-0694">RNA-binding</keyword>
<evidence type="ECO:0000256" key="2">
    <source>
        <dbReference type="SAM" id="MobiDB-lite"/>
    </source>
</evidence>
<protein>
    <submittedName>
        <fullName evidence="4">RNA recognition motif 2-domain-containing protein</fullName>
    </submittedName>
</protein>
<dbReference type="Proteomes" id="UP000469890">
    <property type="component" value="Unassembled WGS sequence"/>
</dbReference>
<evidence type="ECO:0000259" key="3">
    <source>
        <dbReference type="Pfam" id="PF04059"/>
    </source>
</evidence>
<dbReference type="InterPro" id="IPR007201">
    <property type="entry name" value="Mei2-like_Rrm_C"/>
</dbReference>
<dbReference type="AlphaFoldDB" id="A0A8H4BGJ0"/>
<gene>
    <name evidence="4" type="ORF">FB192DRAFT_1374181</name>
</gene>
<dbReference type="PANTHER" id="PTHR23189">
    <property type="entry name" value="RNA RECOGNITION MOTIF-CONTAINING"/>
    <property type="match status" value="1"/>
</dbReference>
<feature type="domain" description="Mei2-like C-terminal RNA recognition motif" evidence="3">
    <location>
        <begin position="1"/>
        <end position="93"/>
    </location>
</feature>
<dbReference type="Pfam" id="PF04059">
    <property type="entry name" value="RRM_2"/>
    <property type="match status" value="1"/>
</dbReference>
<dbReference type="SUPFAM" id="SSF54928">
    <property type="entry name" value="RNA-binding domain, RBD"/>
    <property type="match status" value="1"/>
</dbReference>
<dbReference type="EMBL" id="JAAECE010000004">
    <property type="protein sequence ID" value="KAF1801690.1"/>
    <property type="molecule type" value="Genomic_DNA"/>
</dbReference>
<sequence length="157" mass="18301">MIRNIPNKYTQQMLIDYVNATHERKYDFLYLRIDFQNKCNVGYAFINFIDPKDAIEFARDRVGKKWKLFKSDKKCDLSYANIQGKQALIKKFQNSQVLSEDVAYQPKLFYSSGSRAGQEQPWPYSNNDHSSSSHSHMKSHAKDDIAKRNASVNNHTI</sequence>
<feature type="compositionally biased region" description="Polar residues" evidence="2">
    <location>
        <begin position="119"/>
        <end position="128"/>
    </location>
</feature>
<evidence type="ECO:0000256" key="1">
    <source>
        <dbReference type="ARBA" id="ARBA00022884"/>
    </source>
</evidence>
<accession>A0A8H4BGJ0</accession>
<dbReference type="GO" id="GO:0003723">
    <property type="term" value="F:RNA binding"/>
    <property type="evidence" value="ECO:0007669"/>
    <property type="project" value="UniProtKB-KW"/>
</dbReference>
<name>A0A8H4BGJ0_MUCCL</name>
<evidence type="ECO:0000313" key="4">
    <source>
        <dbReference type="EMBL" id="KAF1801690.1"/>
    </source>
</evidence>
<comment type="caution">
    <text evidence="4">The sequence shown here is derived from an EMBL/GenBank/DDBJ whole genome shotgun (WGS) entry which is preliminary data.</text>
</comment>
<evidence type="ECO:0000313" key="5">
    <source>
        <dbReference type="Proteomes" id="UP000469890"/>
    </source>
</evidence>
<feature type="region of interest" description="Disordered" evidence="2">
    <location>
        <begin position="119"/>
        <end position="157"/>
    </location>
</feature>